<dbReference type="GO" id="GO:0099402">
    <property type="term" value="P:plant organ development"/>
    <property type="evidence" value="ECO:0007669"/>
    <property type="project" value="InterPro"/>
</dbReference>
<evidence type="ECO:0000256" key="7">
    <source>
        <dbReference type="ARBA" id="ARBA00023242"/>
    </source>
</evidence>
<feature type="compositionally biased region" description="Low complexity" evidence="11">
    <location>
        <begin position="187"/>
        <end position="197"/>
    </location>
</feature>
<proteinExistence type="inferred from homology"/>
<dbReference type="Pfam" id="PF00046">
    <property type="entry name" value="Homeodomain"/>
    <property type="match status" value="1"/>
</dbReference>
<keyword evidence="4 9" id="KW-0238">DNA-binding</keyword>
<dbReference type="PANTHER" id="PTHR45940">
    <property type="entry name" value="WUSCHEL-RELATED HOMEOBOX 1-RELATED"/>
    <property type="match status" value="1"/>
</dbReference>
<dbReference type="AlphaFoldDB" id="A0A843XML2"/>
<sequence length="302" mass="33234">MWTMESLRGRKLRPLFRTLPSQTSLANSRVATAFSSCCVAHNQRAQRMEAALLPLRNQYYWTAARKSMDEKVRREGTRWNPTKEQLRALEELYARGTRTPPAHQIQLIAAQLRRYGRIEGKNVFYWFQNHKARERQRLRRQAEEEAAAGPAASDDRNKQDSGGAVPAAGSGVLKQESKSLAPDKSYSSTSPATSAAAGGIGERSWAEGGAAWQKTSPHQQSRLPLAAAAAAASSISSASSGHSNLYLNWACEALASESAAVEEKKPTTLELFPLRSENHHLLGSSSGRKPSISSHVQFFQFL</sequence>
<feature type="DNA-binding region" description="Homeobox" evidence="9">
    <location>
        <begin position="74"/>
        <end position="138"/>
    </location>
</feature>
<evidence type="ECO:0000256" key="1">
    <source>
        <dbReference type="ARBA" id="ARBA00004123"/>
    </source>
</evidence>
<dbReference type="GO" id="GO:0003677">
    <property type="term" value="F:DNA binding"/>
    <property type="evidence" value="ECO:0007669"/>
    <property type="project" value="UniProtKB-UniRule"/>
</dbReference>
<keyword evidence="2" id="KW-0217">Developmental protein</keyword>
<evidence type="ECO:0000256" key="11">
    <source>
        <dbReference type="SAM" id="MobiDB-lite"/>
    </source>
</evidence>
<organism evidence="13 14">
    <name type="scientific">Colocasia esculenta</name>
    <name type="common">Wild taro</name>
    <name type="synonym">Arum esculentum</name>
    <dbReference type="NCBI Taxonomy" id="4460"/>
    <lineage>
        <taxon>Eukaryota</taxon>
        <taxon>Viridiplantae</taxon>
        <taxon>Streptophyta</taxon>
        <taxon>Embryophyta</taxon>
        <taxon>Tracheophyta</taxon>
        <taxon>Spermatophyta</taxon>
        <taxon>Magnoliopsida</taxon>
        <taxon>Liliopsida</taxon>
        <taxon>Araceae</taxon>
        <taxon>Aroideae</taxon>
        <taxon>Colocasieae</taxon>
        <taxon>Colocasia</taxon>
    </lineage>
</organism>
<comment type="similarity">
    <text evidence="8">Belongs to the WUS homeobox family.</text>
</comment>
<evidence type="ECO:0000256" key="9">
    <source>
        <dbReference type="PROSITE-ProRule" id="PRU00108"/>
    </source>
</evidence>
<reference evidence="13" key="1">
    <citation type="submission" date="2017-07" db="EMBL/GenBank/DDBJ databases">
        <title>Taro Niue Genome Assembly and Annotation.</title>
        <authorList>
            <person name="Atibalentja N."/>
            <person name="Keating K."/>
            <person name="Fields C.J."/>
        </authorList>
    </citation>
    <scope>NUCLEOTIDE SEQUENCE</scope>
    <source>
        <strain evidence="13">Niue_2</strain>
        <tissue evidence="13">Leaf</tissue>
    </source>
</reference>
<keyword evidence="5 9" id="KW-0371">Homeobox</keyword>
<dbReference type="PANTHER" id="PTHR45940:SF13">
    <property type="entry name" value="WUSCHEL-RELATED HOMEOBOX 1"/>
    <property type="match status" value="1"/>
</dbReference>
<evidence type="ECO:0000256" key="10">
    <source>
        <dbReference type="RuleBase" id="RU000682"/>
    </source>
</evidence>
<dbReference type="GO" id="GO:0005634">
    <property type="term" value="C:nucleus"/>
    <property type="evidence" value="ECO:0007669"/>
    <property type="project" value="UniProtKB-SubCell"/>
</dbReference>
<evidence type="ECO:0000256" key="5">
    <source>
        <dbReference type="ARBA" id="ARBA00023155"/>
    </source>
</evidence>
<evidence type="ECO:0000259" key="12">
    <source>
        <dbReference type="PROSITE" id="PS50071"/>
    </source>
</evidence>
<evidence type="ECO:0000256" key="2">
    <source>
        <dbReference type="ARBA" id="ARBA00022473"/>
    </source>
</evidence>
<evidence type="ECO:0000256" key="6">
    <source>
        <dbReference type="ARBA" id="ARBA00023163"/>
    </source>
</evidence>
<gene>
    <name evidence="13" type="ORF">Taro_053950</name>
</gene>
<dbReference type="GO" id="GO:0003700">
    <property type="term" value="F:DNA-binding transcription factor activity"/>
    <property type="evidence" value="ECO:0007669"/>
    <property type="project" value="InterPro"/>
</dbReference>
<dbReference type="CDD" id="cd00086">
    <property type="entry name" value="homeodomain"/>
    <property type="match status" value="1"/>
</dbReference>
<dbReference type="InterPro" id="IPR001356">
    <property type="entry name" value="HD"/>
</dbReference>
<protein>
    <recommendedName>
        <fullName evidence="12">Homeobox domain-containing protein</fullName>
    </recommendedName>
</protein>
<dbReference type="InterPro" id="IPR044555">
    <property type="entry name" value="WUSCHEL-like"/>
</dbReference>
<dbReference type="InterPro" id="IPR009057">
    <property type="entry name" value="Homeodomain-like_sf"/>
</dbReference>
<keyword evidence="3" id="KW-0805">Transcription regulation</keyword>
<keyword evidence="7 9" id="KW-0539">Nucleus</keyword>
<evidence type="ECO:0000256" key="4">
    <source>
        <dbReference type="ARBA" id="ARBA00023125"/>
    </source>
</evidence>
<dbReference type="PROSITE" id="PS50071">
    <property type="entry name" value="HOMEOBOX_2"/>
    <property type="match status" value="1"/>
</dbReference>
<name>A0A843XML2_COLES</name>
<feature type="region of interest" description="Disordered" evidence="11">
    <location>
        <begin position="137"/>
        <end position="200"/>
    </location>
</feature>
<comment type="subcellular location">
    <subcellularLocation>
        <location evidence="1 9 10">Nucleus</location>
    </subcellularLocation>
</comment>
<dbReference type="SMART" id="SM00389">
    <property type="entry name" value="HOX"/>
    <property type="match status" value="1"/>
</dbReference>
<dbReference type="SUPFAM" id="SSF46689">
    <property type="entry name" value="Homeodomain-like"/>
    <property type="match status" value="1"/>
</dbReference>
<evidence type="ECO:0000256" key="3">
    <source>
        <dbReference type="ARBA" id="ARBA00023015"/>
    </source>
</evidence>
<dbReference type="Gene3D" id="1.10.10.60">
    <property type="entry name" value="Homeodomain-like"/>
    <property type="match status" value="1"/>
</dbReference>
<keyword evidence="14" id="KW-1185">Reference proteome</keyword>
<evidence type="ECO:0000313" key="13">
    <source>
        <dbReference type="EMBL" id="MQM20919.1"/>
    </source>
</evidence>
<feature type="compositionally biased region" description="Low complexity" evidence="11">
    <location>
        <begin position="161"/>
        <end position="172"/>
    </location>
</feature>
<comment type="caution">
    <text evidence="13">The sequence shown here is derived from an EMBL/GenBank/DDBJ whole genome shotgun (WGS) entry which is preliminary data.</text>
</comment>
<evidence type="ECO:0000256" key="8">
    <source>
        <dbReference type="ARBA" id="ARBA00024040"/>
    </source>
</evidence>
<keyword evidence="6" id="KW-0804">Transcription</keyword>
<dbReference type="Proteomes" id="UP000652761">
    <property type="component" value="Unassembled WGS sequence"/>
</dbReference>
<feature type="domain" description="Homeobox" evidence="12">
    <location>
        <begin position="72"/>
        <end position="137"/>
    </location>
</feature>
<accession>A0A843XML2</accession>
<dbReference type="EMBL" id="NMUH01010377">
    <property type="protein sequence ID" value="MQM20919.1"/>
    <property type="molecule type" value="Genomic_DNA"/>
</dbReference>
<evidence type="ECO:0000313" key="14">
    <source>
        <dbReference type="Proteomes" id="UP000652761"/>
    </source>
</evidence>